<accession>A0A3E4VCI5</accession>
<gene>
    <name evidence="1" type="ORF">DXC31_02585</name>
</gene>
<protein>
    <recommendedName>
        <fullName evidence="3">IraD/Gp25-like domain-containing protein</fullName>
    </recommendedName>
</protein>
<comment type="caution">
    <text evidence="1">The sequence shown here is derived from an EMBL/GenBank/DDBJ whole genome shotgun (WGS) entry which is preliminary data.</text>
</comment>
<organism evidence="1 2">
    <name type="scientific">Mediterraneibacter gnavus</name>
    <name type="common">Ruminococcus gnavus</name>
    <dbReference type="NCBI Taxonomy" id="33038"/>
    <lineage>
        <taxon>Bacteria</taxon>
        <taxon>Bacillati</taxon>
        <taxon>Bacillota</taxon>
        <taxon>Clostridia</taxon>
        <taxon>Lachnospirales</taxon>
        <taxon>Lachnospiraceae</taxon>
        <taxon>Mediterraneibacter</taxon>
    </lineage>
</organism>
<evidence type="ECO:0000313" key="2">
    <source>
        <dbReference type="Proteomes" id="UP000260808"/>
    </source>
</evidence>
<dbReference type="Proteomes" id="UP000260808">
    <property type="component" value="Unassembled WGS sequence"/>
</dbReference>
<proteinExistence type="predicted"/>
<dbReference type="EMBL" id="QSSX01000004">
    <property type="protein sequence ID" value="RGM25117.1"/>
    <property type="molecule type" value="Genomic_DNA"/>
</dbReference>
<reference evidence="1 2" key="1">
    <citation type="submission" date="2018-08" db="EMBL/GenBank/DDBJ databases">
        <title>A genome reference for cultivated species of the human gut microbiota.</title>
        <authorList>
            <person name="Zou Y."/>
            <person name="Xue W."/>
            <person name="Luo G."/>
        </authorList>
    </citation>
    <scope>NUCLEOTIDE SEQUENCE [LARGE SCALE GENOMIC DNA]</scope>
    <source>
        <strain evidence="1 2">TF01-20-2</strain>
    </source>
</reference>
<evidence type="ECO:0008006" key="3">
    <source>
        <dbReference type="Google" id="ProtNLM"/>
    </source>
</evidence>
<evidence type="ECO:0000313" key="1">
    <source>
        <dbReference type="EMBL" id="RGM25117.1"/>
    </source>
</evidence>
<name>A0A3E4VCI5_MEDGN</name>
<dbReference type="AlphaFoldDB" id="A0A3E4VCI5"/>
<sequence length="102" mass="11255">MAYLRINEIKSTDDSIDTDEIEMANDIIEALLITRKVTIPGSRAFGLSHVFVDMPAPDAVNMITVELAEAMDEYIPTLELQDVSATTDTDGTLALDIRIGRR</sequence>
<dbReference type="SUPFAM" id="SSF160719">
    <property type="entry name" value="gpW/gp25-like"/>
    <property type="match status" value="1"/>
</dbReference>